<keyword evidence="3" id="KW-1185">Reference proteome</keyword>
<keyword evidence="1" id="KW-1133">Transmembrane helix</keyword>
<name>A0A2N6K784_FISMU</name>
<dbReference type="Proteomes" id="UP000235036">
    <property type="component" value="Unassembled WGS sequence"/>
</dbReference>
<dbReference type="AlphaFoldDB" id="A0A2N6K784"/>
<protein>
    <submittedName>
        <fullName evidence="2">Uncharacterized protein</fullName>
    </submittedName>
</protein>
<comment type="caution">
    <text evidence="2">The sequence shown here is derived from an EMBL/GenBank/DDBJ whole genome shotgun (WGS) entry which is preliminary data.</text>
</comment>
<proteinExistence type="predicted"/>
<evidence type="ECO:0000313" key="2">
    <source>
        <dbReference type="EMBL" id="PLZ93014.1"/>
    </source>
</evidence>
<keyword evidence="1" id="KW-0472">Membrane</keyword>
<evidence type="ECO:0000313" key="3">
    <source>
        <dbReference type="Proteomes" id="UP000235036"/>
    </source>
</evidence>
<reference evidence="2 3" key="1">
    <citation type="submission" date="2017-08" db="EMBL/GenBank/DDBJ databases">
        <title>Genomes of Fischerella (Mastigocladus) sp. strains.</title>
        <authorList>
            <person name="Miller S.R."/>
        </authorList>
    </citation>
    <scope>NUCLEOTIDE SEQUENCE [LARGE SCALE GENOMIC DNA]</scope>
    <source>
        <strain evidence="2 3">CCMEE 5323</strain>
    </source>
</reference>
<keyword evidence="1" id="KW-0812">Transmembrane</keyword>
<organism evidence="2 3">
    <name type="scientific">Fischerella muscicola CCMEE 5323</name>
    <dbReference type="NCBI Taxonomy" id="2019572"/>
    <lineage>
        <taxon>Bacteria</taxon>
        <taxon>Bacillati</taxon>
        <taxon>Cyanobacteriota</taxon>
        <taxon>Cyanophyceae</taxon>
        <taxon>Nostocales</taxon>
        <taxon>Hapalosiphonaceae</taxon>
        <taxon>Fischerella</taxon>
    </lineage>
</organism>
<gene>
    <name evidence="2" type="ORF">CEN44_04400</name>
</gene>
<feature type="transmembrane region" description="Helical" evidence="1">
    <location>
        <begin position="20"/>
        <end position="48"/>
    </location>
</feature>
<dbReference type="PROSITE" id="PS51257">
    <property type="entry name" value="PROKAR_LIPOPROTEIN"/>
    <property type="match status" value="1"/>
</dbReference>
<dbReference type="EMBL" id="NRQW01000089">
    <property type="protein sequence ID" value="PLZ93014.1"/>
    <property type="molecule type" value="Genomic_DNA"/>
</dbReference>
<sequence length="59" mass="6611">MKNFDFVKINSQTAVQKGSILGCCFALFIGCLLVVVCWLEILTIYLVVGCWLELLTINI</sequence>
<accession>A0A2N6K784</accession>
<evidence type="ECO:0000256" key="1">
    <source>
        <dbReference type="SAM" id="Phobius"/>
    </source>
</evidence>